<sequence length="468" mass="50904">MVLAFLASVFCLLCLLAFLLYSKDFRRWLPTYSEQQHSSANLSTPRISRDPALIRPDYDVVIIGSGYGGGVAASRLARSGKRAGQFPHTLKAALRESRVNDICPGRQRTLGKASGLYHKYKGKGQDVFSGCGLGGSSLINAGVFLRAENRIFEGPEWPVEIRENSDGLKQYYQRGEQMFRPSPYPESLPKQQKLTVFECQSKDLVLHDRLYLPPLTTSFDNCINSAGVTVCQSTGSGNECAGVNDGSKNSVLVTYLADTWTWGAEIFCGVDVKHVRKLDHEKELVILGAGAVGTTEILLRSRSYGLPASPLLDQRLSGNGDLLAFAYNCKQSLNAIGGETSSISHHERCGPTITACIDMRGTGEAPNSMLKAGIPMTYSYKRQTLMKAIASMKIWILGPYYAGGSVNRTAVYLVMSYDENEGTMEISDVKTNLQWSGIGAESRNDHIKNLPAGASASIGATYVPVPSV</sequence>
<name>A0A6A5RJT9_9PLEO</name>
<keyword evidence="2 5" id="KW-0285">Flavoprotein</keyword>
<proteinExistence type="inferred from homology"/>
<evidence type="ECO:0000313" key="7">
    <source>
        <dbReference type="EMBL" id="KAF1925837.1"/>
    </source>
</evidence>
<evidence type="ECO:0000259" key="6">
    <source>
        <dbReference type="PROSITE" id="PS00623"/>
    </source>
</evidence>
<keyword evidence="3 5" id="KW-0274">FAD</keyword>
<dbReference type="Proteomes" id="UP000800082">
    <property type="component" value="Unassembled WGS sequence"/>
</dbReference>
<evidence type="ECO:0000256" key="2">
    <source>
        <dbReference type="ARBA" id="ARBA00022630"/>
    </source>
</evidence>
<gene>
    <name evidence="7" type="ORF">M421DRAFT_398029</name>
</gene>
<keyword evidence="4" id="KW-0560">Oxidoreductase</keyword>
<dbReference type="AlphaFoldDB" id="A0A6A5RJT9"/>
<dbReference type="Pfam" id="PF00732">
    <property type="entry name" value="GMC_oxred_N"/>
    <property type="match status" value="1"/>
</dbReference>
<dbReference type="GO" id="GO:0050660">
    <property type="term" value="F:flavin adenine dinucleotide binding"/>
    <property type="evidence" value="ECO:0007669"/>
    <property type="project" value="InterPro"/>
</dbReference>
<dbReference type="PROSITE" id="PS00623">
    <property type="entry name" value="GMC_OXRED_1"/>
    <property type="match status" value="1"/>
</dbReference>
<keyword evidence="8" id="KW-1185">Reference proteome</keyword>
<evidence type="ECO:0000256" key="4">
    <source>
        <dbReference type="ARBA" id="ARBA00023002"/>
    </source>
</evidence>
<dbReference type="InterPro" id="IPR052542">
    <property type="entry name" value="Cholesterol_Oxidase"/>
</dbReference>
<dbReference type="SUPFAM" id="SSF51905">
    <property type="entry name" value="FAD/NAD(P)-binding domain"/>
    <property type="match status" value="1"/>
</dbReference>
<comment type="cofactor">
    <cofactor evidence="1">
        <name>FAD</name>
        <dbReference type="ChEBI" id="CHEBI:57692"/>
    </cofactor>
</comment>
<protein>
    <submittedName>
        <fullName evidence="7">FAD/NAD(P)-binding domain-containing protein</fullName>
    </submittedName>
</protein>
<dbReference type="PANTHER" id="PTHR47470:SF1">
    <property type="entry name" value="FAD-DEPENDENT OXIDOREDUCTASE 2 FAD BINDING DOMAIN-CONTAINING PROTEIN"/>
    <property type="match status" value="1"/>
</dbReference>
<feature type="domain" description="Glucose-methanol-choline oxidoreductase N-terminal" evidence="6">
    <location>
        <begin position="130"/>
        <end position="153"/>
    </location>
</feature>
<organism evidence="7 8">
    <name type="scientific">Didymella exigua CBS 183.55</name>
    <dbReference type="NCBI Taxonomy" id="1150837"/>
    <lineage>
        <taxon>Eukaryota</taxon>
        <taxon>Fungi</taxon>
        <taxon>Dikarya</taxon>
        <taxon>Ascomycota</taxon>
        <taxon>Pezizomycotina</taxon>
        <taxon>Dothideomycetes</taxon>
        <taxon>Pleosporomycetidae</taxon>
        <taxon>Pleosporales</taxon>
        <taxon>Pleosporineae</taxon>
        <taxon>Didymellaceae</taxon>
        <taxon>Didymella</taxon>
    </lineage>
</organism>
<dbReference type="EMBL" id="ML978981">
    <property type="protein sequence ID" value="KAF1925837.1"/>
    <property type="molecule type" value="Genomic_DNA"/>
</dbReference>
<accession>A0A6A5RJT9</accession>
<dbReference type="OrthoDB" id="9974421at2759"/>
<evidence type="ECO:0000313" key="8">
    <source>
        <dbReference type="Proteomes" id="UP000800082"/>
    </source>
</evidence>
<dbReference type="Gene3D" id="3.50.50.60">
    <property type="entry name" value="FAD/NAD(P)-binding domain"/>
    <property type="match status" value="3"/>
</dbReference>
<dbReference type="InterPro" id="IPR036188">
    <property type="entry name" value="FAD/NAD-bd_sf"/>
</dbReference>
<dbReference type="GeneID" id="54347809"/>
<dbReference type="PANTHER" id="PTHR47470">
    <property type="entry name" value="CHOLESTEROL OXIDASE"/>
    <property type="match status" value="1"/>
</dbReference>
<evidence type="ECO:0000256" key="3">
    <source>
        <dbReference type="ARBA" id="ARBA00022827"/>
    </source>
</evidence>
<dbReference type="RefSeq" id="XP_033446089.1">
    <property type="nucleotide sequence ID" value="XM_033590151.1"/>
</dbReference>
<comment type="similarity">
    <text evidence="5">Belongs to the GMC oxidoreductase family.</text>
</comment>
<dbReference type="InterPro" id="IPR000172">
    <property type="entry name" value="GMC_OxRdtase_N"/>
</dbReference>
<dbReference type="GO" id="GO:0016614">
    <property type="term" value="F:oxidoreductase activity, acting on CH-OH group of donors"/>
    <property type="evidence" value="ECO:0007669"/>
    <property type="project" value="InterPro"/>
</dbReference>
<dbReference type="PRINTS" id="PR00368">
    <property type="entry name" value="FADPNR"/>
</dbReference>
<evidence type="ECO:0000256" key="5">
    <source>
        <dbReference type="RuleBase" id="RU003968"/>
    </source>
</evidence>
<reference evidence="7" key="1">
    <citation type="journal article" date="2020" name="Stud. Mycol.">
        <title>101 Dothideomycetes genomes: a test case for predicting lifestyles and emergence of pathogens.</title>
        <authorList>
            <person name="Haridas S."/>
            <person name="Albert R."/>
            <person name="Binder M."/>
            <person name="Bloem J."/>
            <person name="Labutti K."/>
            <person name="Salamov A."/>
            <person name="Andreopoulos B."/>
            <person name="Baker S."/>
            <person name="Barry K."/>
            <person name="Bills G."/>
            <person name="Bluhm B."/>
            <person name="Cannon C."/>
            <person name="Castanera R."/>
            <person name="Culley D."/>
            <person name="Daum C."/>
            <person name="Ezra D."/>
            <person name="Gonzalez J."/>
            <person name="Henrissat B."/>
            <person name="Kuo A."/>
            <person name="Liang C."/>
            <person name="Lipzen A."/>
            <person name="Lutzoni F."/>
            <person name="Magnuson J."/>
            <person name="Mondo S."/>
            <person name="Nolan M."/>
            <person name="Ohm R."/>
            <person name="Pangilinan J."/>
            <person name="Park H.-J."/>
            <person name="Ramirez L."/>
            <person name="Alfaro M."/>
            <person name="Sun H."/>
            <person name="Tritt A."/>
            <person name="Yoshinaga Y."/>
            <person name="Zwiers L.-H."/>
            <person name="Turgeon B."/>
            <person name="Goodwin S."/>
            <person name="Spatafora J."/>
            <person name="Crous P."/>
            <person name="Grigoriev I."/>
        </authorList>
    </citation>
    <scope>NUCLEOTIDE SEQUENCE</scope>
    <source>
        <strain evidence="7">CBS 183.55</strain>
    </source>
</reference>
<evidence type="ECO:0000256" key="1">
    <source>
        <dbReference type="ARBA" id="ARBA00001974"/>
    </source>
</evidence>